<gene>
    <name evidence="1" type="ORF">CEXT_92851</name>
</gene>
<keyword evidence="2" id="KW-1185">Reference proteome</keyword>
<protein>
    <submittedName>
        <fullName evidence="1">Uncharacterized protein</fullName>
    </submittedName>
</protein>
<comment type="caution">
    <text evidence="1">The sequence shown here is derived from an EMBL/GenBank/DDBJ whole genome shotgun (WGS) entry which is preliminary data.</text>
</comment>
<proteinExistence type="predicted"/>
<sequence>MVERRFRRENIAGFEKETYGDEDLMISRRNKSADNLFIHDSMWPNSSLGLSNLTEIAPENRNLASKCGSDDNLKLLKPTDLLDAAKNLPSKIVVLGRHAETAIRRWSVRKIRSETKNFNAKALCQN</sequence>
<reference evidence="1 2" key="1">
    <citation type="submission" date="2021-06" db="EMBL/GenBank/DDBJ databases">
        <title>Caerostris extrusa draft genome.</title>
        <authorList>
            <person name="Kono N."/>
            <person name="Arakawa K."/>
        </authorList>
    </citation>
    <scope>NUCLEOTIDE SEQUENCE [LARGE SCALE GENOMIC DNA]</scope>
</reference>
<name>A0AAV4YDL0_CAEEX</name>
<organism evidence="1 2">
    <name type="scientific">Caerostris extrusa</name>
    <name type="common">Bark spider</name>
    <name type="synonym">Caerostris bankana</name>
    <dbReference type="NCBI Taxonomy" id="172846"/>
    <lineage>
        <taxon>Eukaryota</taxon>
        <taxon>Metazoa</taxon>
        <taxon>Ecdysozoa</taxon>
        <taxon>Arthropoda</taxon>
        <taxon>Chelicerata</taxon>
        <taxon>Arachnida</taxon>
        <taxon>Araneae</taxon>
        <taxon>Araneomorphae</taxon>
        <taxon>Entelegynae</taxon>
        <taxon>Araneoidea</taxon>
        <taxon>Araneidae</taxon>
        <taxon>Caerostris</taxon>
    </lineage>
</organism>
<evidence type="ECO:0000313" key="2">
    <source>
        <dbReference type="Proteomes" id="UP001054945"/>
    </source>
</evidence>
<dbReference type="EMBL" id="BPLR01019307">
    <property type="protein sequence ID" value="GIZ05383.1"/>
    <property type="molecule type" value="Genomic_DNA"/>
</dbReference>
<dbReference type="Proteomes" id="UP001054945">
    <property type="component" value="Unassembled WGS sequence"/>
</dbReference>
<accession>A0AAV4YDL0</accession>
<evidence type="ECO:0000313" key="1">
    <source>
        <dbReference type="EMBL" id="GIZ05383.1"/>
    </source>
</evidence>
<dbReference type="AlphaFoldDB" id="A0AAV4YDL0"/>